<dbReference type="Gene3D" id="3.40.718.10">
    <property type="entry name" value="Isopropylmalate Dehydrogenase"/>
    <property type="match status" value="1"/>
</dbReference>
<dbReference type="SUPFAM" id="SSF53659">
    <property type="entry name" value="Isocitrate/Isopropylmalate dehydrogenase-like"/>
    <property type="match status" value="1"/>
</dbReference>
<accession>A0A815MU77</accession>
<evidence type="ECO:0000313" key="2">
    <source>
        <dbReference type="Proteomes" id="UP000663864"/>
    </source>
</evidence>
<evidence type="ECO:0000313" key="1">
    <source>
        <dbReference type="EMBL" id="CAF1422956.1"/>
    </source>
</evidence>
<name>A0A815MU77_9BILA</name>
<sequence length="57" mass="6902">MRVKGILATRYQIPYRKIGLVTIRENIEDKYSYIEHTIVRDVVQDIKFITQHTFFLM</sequence>
<comment type="caution">
    <text evidence="1">The sequence shown here is derived from an EMBL/GenBank/DDBJ whole genome shotgun (WGS) entry which is preliminary data.</text>
</comment>
<organism evidence="1 2">
    <name type="scientific">Rotaria sordida</name>
    <dbReference type="NCBI Taxonomy" id="392033"/>
    <lineage>
        <taxon>Eukaryota</taxon>
        <taxon>Metazoa</taxon>
        <taxon>Spiralia</taxon>
        <taxon>Gnathifera</taxon>
        <taxon>Rotifera</taxon>
        <taxon>Eurotatoria</taxon>
        <taxon>Bdelloidea</taxon>
        <taxon>Philodinida</taxon>
        <taxon>Philodinidae</taxon>
        <taxon>Rotaria</taxon>
    </lineage>
</organism>
<feature type="non-terminal residue" evidence="1">
    <location>
        <position position="1"/>
    </location>
</feature>
<gene>
    <name evidence="1" type="ORF">ZHD862_LOCUS34028</name>
</gene>
<dbReference type="AlphaFoldDB" id="A0A815MU77"/>
<dbReference type="EMBL" id="CAJNOT010004239">
    <property type="protein sequence ID" value="CAF1422956.1"/>
    <property type="molecule type" value="Genomic_DNA"/>
</dbReference>
<reference evidence="1" key="1">
    <citation type="submission" date="2021-02" db="EMBL/GenBank/DDBJ databases">
        <authorList>
            <person name="Nowell W R."/>
        </authorList>
    </citation>
    <scope>NUCLEOTIDE SEQUENCE</scope>
</reference>
<dbReference type="Proteomes" id="UP000663864">
    <property type="component" value="Unassembled WGS sequence"/>
</dbReference>
<protein>
    <submittedName>
        <fullName evidence="1">Uncharacterized protein</fullName>
    </submittedName>
</protein>
<proteinExistence type="predicted"/>